<proteinExistence type="predicted"/>
<organism evidence="2 3">
    <name type="scientific">Leisingera methylohalidivorans DSM 14336</name>
    <dbReference type="NCBI Taxonomy" id="999552"/>
    <lineage>
        <taxon>Bacteria</taxon>
        <taxon>Pseudomonadati</taxon>
        <taxon>Pseudomonadota</taxon>
        <taxon>Alphaproteobacteria</taxon>
        <taxon>Rhodobacterales</taxon>
        <taxon>Roseobacteraceae</taxon>
        <taxon>Leisingera</taxon>
    </lineage>
</organism>
<evidence type="ECO:0008006" key="4">
    <source>
        <dbReference type="Google" id="ProtNLM"/>
    </source>
</evidence>
<protein>
    <recommendedName>
        <fullName evidence="4">DUF3618 domain-containing protein</fullName>
    </recommendedName>
</protein>
<dbReference type="Proteomes" id="UP000018780">
    <property type="component" value="Chromosome"/>
</dbReference>
<accession>V9VUU0</accession>
<name>V9VUU0_9RHOB</name>
<keyword evidence="3" id="KW-1185">Reference proteome</keyword>
<dbReference type="STRING" id="999552.METH_19475"/>
<evidence type="ECO:0000313" key="2">
    <source>
        <dbReference type="EMBL" id="AHD02521.1"/>
    </source>
</evidence>
<dbReference type="PATRIC" id="fig|999552.6.peg.3862"/>
<dbReference type="AlphaFoldDB" id="V9VUU0"/>
<evidence type="ECO:0000313" key="3">
    <source>
        <dbReference type="Proteomes" id="UP000018780"/>
    </source>
</evidence>
<evidence type="ECO:0000256" key="1">
    <source>
        <dbReference type="SAM" id="MobiDB-lite"/>
    </source>
</evidence>
<dbReference type="KEGG" id="lmd:METH_19475"/>
<dbReference type="HOGENOM" id="CLU_138453_0_0_5"/>
<gene>
    <name evidence="2" type="ORF">METH_19475</name>
</gene>
<dbReference type="EMBL" id="CP006773">
    <property type="protein sequence ID" value="AHD02521.1"/>
    <property type="molecule type" value="Genomic_DNA"/>
</dbReference>
<reference evidence="2 3" key="1">
    <citation type="submission" date="2013-09" db="EMBL/GenBank/DDBJ databases">
        <authorList>
            <consortium name="DOE Joint Genome Institute"/>
            <person name="Klenk H.-P."/>
            <person name="Huntemann M."/>
            <person name="Han J."/>
            <person name="Chen A."/>
            <person name="Kyrpides N."/>
            <person name="Mavromatis K."/>
            <person name="Markowitz V."/>
            <person name="Palaniappan K."/>
            <person name="Ivanova N."/>
            <person name="Schaumberg A."/>
            <person name="Pati A."/>
            <person name="Liolios K."/>
            <person name="Nordberg H.P."/>
            <person name="Cantor M.N."/>
            <person name="Hua S.X."/>
            <person name="Woyke T."/>
        </authorList>
    </citation>
    <scope>NUCLEOTIDE SEQUENCE [LARGE SCALE GENOMIC DNA]</scope>
    <source>
        <strain evidence="2 3">DSM 14336</strain>
    </source>
</reference>
<feature type="region of interest" description="Disordered" evidence="1">
    <location>
        <begin position="136"/>
        <end position="155"/>
    </location>
</feature>
<sequence>MNTDNKEADDMTVPSDLETQARAQAADLSRKAKVAVADKVRDTADAAQSQAAREVQSTADAVGAAAEAFEPGTMQAQAAQVVAGHLEDAAHRVRALDVEQSLRDVSAFARRNPLLFLGGAALAGFAATRFLKASEQGSLDTDRTQMTREAGYGTS</sequence>